<name>A0A561PCC7_9BACT</name>
<dbReference type="Pfam" id="PF08281">
    <property type="entry name" value="Sigma70_r4_2"/>
    <property type="match status" value="1"/>
</dbReference>
<evidence type="ECO:0000256" key="1">
    <source>
        <dbReference type="ARBA" id="ARBA00010641"/>
    </source>
</evidence>
<dbReference type="InterPro" id="IPR007627">
    <property type="entry name" value="RNA_pol_sigma70_r2"/>
</dbReference>
<dbReference type="InterPro" id="IPR000792">
    <property type="entry name" value="Tscrpt_reg_LuxR_C"/>
</dbReference>
<dbReference type="EMBL" id="VIWO01000008">
    <property type="protein sequence ID" value="TWF35720.1"/>
    <property type="molecule type" value="Genomic_DNA"/>
</dbReference>
<dbReference type="SUPFAM" id="SSF88659">
    <property type="entry name" value="Sigma3 and sigma4 domains of RNA polymerase sigma factors"/>
    <property type="match status" value="1"/>
</dbReference>
<evidence type="ECO:0000256" key="2">
    <source>
        <dbReference type="ARBA" id="ARBA00023015"/>
    </source>
</evidence>
<evidence type="ECO:0000256" key="4">
    <source>
        <dbReference type="ARBA" id="ARBA00023163"/>
    </source>
</evidence>
<dbReference type="InterPro" id="IPR039425">
    <property type="entry name" value="RNA_pol_sigma-70-like"/>
</dbReference>
<comment type="caution">
    <text evidence="6">The sequence shown here is derived from an EMBL/GenBank/DDBJ whole genome shotgun (WGS) entry which is preliminary data.</text>
</comment>
<keyword evidence="4" id="KW-0804">Transcription</keyword>
<dbReference type="NCBIfam" id="TIGR02985">
    <property type="entry name" value="Sig70_bacteroi1"/>
    <property type="match status" value="1"/>
</dbReference>
<evidence type="ECO:0000313" key="6">
    <source>
        <dbReference type="EMBL" id="TWF35720.1"/>
    </source>
</evidence>
<dbReference type="InterPro" id="IPR036388">
    <property type="entry name" value="WH-like_DNA-bd_sf"/>
</dbReference>
<proteinExistence type="inferred from homology"/>
<accession>A0A561PCC7</accession>
<dbReference type="GO" id="GO:0003677">
    <property type="term" value="F:DNA binding"/>
    <property type="evidence" value="ECO:0007669"/>
    <property type="project" value="InterPro"/>
</dbReference>
<evidence type="ECO:0000256" key="3">
    <source>
        <dbReference type="ARBA" id="ARBA00023082"/>
    </source>
</evidence>
<dbReference type="PANTHER" id="PTHR43133">
    <property type="entry name" value="RNA POLYMERASE ECF-TYPE SIGMA FACTO"/>
    <property type="match status" value="1"/>
</dbReference>
<dbReference type="InterPro" id="IPR013324">
    <property type="entry name" value="RNA_pol_sigma_r3/r4-like"/>
</dbReference>
<reference evidence="6 7" key="1">
    <citation type="submission" date="2019-06" db="EMBL/GenBank/DDBJ databases">
        <title>Sorghum-associated microbial communities from plants grown in Nebraska, USA.</title>
        <authorList>
            <person name="Schachtman D."/>
        </authorList>
    </citation>
    <scope>NUCLEOTIDE SEQUENCE [LARGE SCALE GENOMIC DNA]</scope>
    <source>
        <strain evidence="6 7">1209</strain>
    </source>
</reference>
<dbReference type="InterPro" id="IPR013325">
    <property type="entry name" value="RNA_pol_sigma_r2"/>
</dbReference>
<organism evidence="6 7">
    <name type="scientific">Chitinophaga polysaccharea</name>
    <dbReference type="NCBI Taxonomy" id="1293035"/>
    <lineage>
        <taxon>Bacteria</taxon>
        <taxon>Pseudomonadati</taxon>
        <taxon>Bacteroidota</taxon>
        <taxon>Chitinophagia</taxon>
        <taxon>Chitinophagales</taxon>
        <taxon>Chitinophagaceae</taxon>
        <taxon>Chitinophaga</taxon>
    </lineage>
</organism>
<dbReference type="InterPro" id="IPR013249">
    <property type="entry name" value="RNA_pol_sigma70_r4_t2"/>
</dbReference>
<sequence length="233" mass="26721">MSGEGRGIFAAQLHVDYAICMGNFGVFLYFSGRNVDNLMPESSHSDLELISMLKRGDVVAFDMLYSRHWSRMYQAAFHLLRDQDVCMDIVQDIFAWLWEKREQLDIQAVPAYLRSAVRFKVANYIRSGKVRADFYTELAGLSFPQTPGPQDYLELNDLKAIIQQVINHLPEKCREIFLLSRDGQLTNQQIADLLNISIKTVEAQKTIALKRIRAAVDPYLLAMLLLPVLTQYK</sequence>
<keyword evidence="7" id="KW-1185">Reference proteome</keyword>
<dbReference type="Pfam" id="PF04542">
    <property type="entry name" value="Sigma70_r2"/>
    <property type="match status" value="1"/>
</dbReference>
<comment type="similarity">
    <text evidence="1">Belongs to the sigma-70 factor family. ECF subfamily.</text>
</comment>
<dbReference type="SUPFAM" id="SSF88946">
    <property type="entry name" value="Sigma2 domain of RNA polymerase sigma factors"/>
    <property type="match status" value="1"/>
</dbReference>
<dbReference type="GO" id="GO:0016987">
    <property type="term" value="F:sigma factor activity"/>
    <property type="evidence" value="ECO:0007669"/>
    <property type="project" value="UniProtKB-KW"/>
</dbReference>
<dbReference type="GO" id="GO:0006352">
    <property type="term" value="P:DNA-templated transcription initiation"/>
    <property type="evidence" value="ECO:0007669"/>
    <property type="project" value="InterPro"/>
</dbReference>
<dbReference type="OrthoDB" id="665981at2"/>
<evidence type="ECO:0000259" key="5">
    <source>
        <dbReference type="SMART" id="SM00421"/>
    </source>
</evidence>
<dbReference type="CDD" id="cd06171">
    <property type="entry name" value="Sigma70_r4"/>
    <property type="match status" value="1"/>
</dbReference>
<dbReference type="NCBIfam" id="TIGR02937">
    <property type="entry name" value="sigma70-ECF"/>
    <property type="match status" value="1"/>
</dbReference>
<keyword evidence="3" id="KW-0731">Sigma factor</keyword>
<dbReference type="SMART" id="SM00421">
    <property type="entry name" value="HTH_LUXR"/>
    <property type="match status" value="1"/>
</dbReference>
<protein>
    <submittedName>
        <fullName evidence="6">RNA polymerase sigma-70 factor (ECF subfamily)</fullName>
    </submittedName>
</protein>
<dbReference type="InterPro" id="IPR014284">
    <property type="entry name" value="RNA_pol_sigma-70_dom"/>
</dbReference>
<feature type="domain" description="HTH luxR-type" evidence="5">
    <location>
        <begin position="166"/>
        <end position="224"/>
    </location>
</feature>
<gene>
    <name evidence="6" type="ORF">FHW36_10876</name>
</gene>
<keyword evidence="2" id="KW-0805">Transcription regulation</keyword>
<dbReference type="Gene3D" id="1.10.10.10">
    <property type="entry name" value="Winged helix-like DNA-binding domain superfamily/Winged helix DNA-binding domain"/>
    <property type="match status" value="1"/>
</dbReference>
<dbReference type="Proteomes" id="UP000320811">
    <property type="component" value="Unassembled WGS sequence"/>
</dbReference>
<dbReference type="AlphaFoldDB" id="A0A561PCC7"/>
<dbReference type="Gene3D" id="1.10.1740.10">
    <property type="match status" value="1"/>
</dbReference>
<dbReference type="PANTHER" id="PTHR43133:SF46">
    <property type="entry name" value="RNA POLYMERASE SIGMA-70 FACTOR ECF SUBFAMILY"/>
    <property type="match status" value="1"/>
</dbReference>
<evidence type="ECO:0000313" key="7">
    <source>
        <dbReference type="Proteomes" id="UP000320811"/>
    </source>
</evidence>
<dbReference type="InterPro" id="IPR014327">
    <property type="entry name" value="RNA_pol_sigma70_bacteroid"/>
</dbReference>